<dbReference type="Pfam" id="PF06114">
    <property type="entry name" value="Peptidase_M78"/>
    <property type="match status" value="1"/>
</dbReference>
<evidence type="ECO:0000313" key="4">
    <source>
        <dbReference type="Proteomes" id="UP000286976"/>
    </source>
</evidence>
<comment type="similarity">
    <text evidence="1">Belongs to the short-chain fatty acyl-CoA assimilation regulator (ScfR) family.</text>
</comment>
<gene>
    <name evidence="3" type="ORF">CWE15_10880</name>
</gene>
<keyword evidence="4" id="KW-1185">Reference proteome</keyword>
<dbReference type="EMBL" id="PIPQ01000009">
    <property type="protein sequence ID" value="RUO38013.1"/>
    <property type="molecule type" value="Genomic_DNA"/>
</dbReference>
<dbReference type="RefSeq" id="WP_126758110.1">
    <property type="nucleotide sequence ID" value="NZ_PIPQ01000009.1"/>
</dbReference>
<organism evidence="3 4">
    <name type="scientific">Aliidiomarina taiwanensis</name>
    <dbReference type="NCBI Taxonomy" id="946228"/>
    <lineage>
        <taxon>Bacteria</taxon>
        <taxon>Pseudomonadati</taxon>
        <taxon>Pseudomonadota</taxon>
        <taxon>Gammaproteobacteria</taxon>
        <taxon>Alteromonadales</taxon>
        <taxon>Idiomarinaceae</taxon>
        <taxon>Aliidiomarina</taxon>
    </lineage>
</organism>
<feature type="domain" description="HTH cro/C1-type" evidence="2">
    <location>
        <begin position="93"/>
        <end position="117"/>
    </location>
</feature>
<proteinExistence type="inferred from homology"/>
<comment type="caution">
    <text evidence="3">The sequence shown here is derived from an EMBL/GenBank/DDBJ whole genome shotgun (WGS) entry which is preliminary data.</text>
</comment>
<dbReference type="PANTHER" id="PTHR40455:SF1">
    <property type="entry name" value="ANTITOXIN HIGA"/>
    <property type="match status" value="1"/>
</dbReference>
<dbReference type="CDD" id="cd00093">
    <property type="entry name" value="HTH_XRE"/>
    <property type="match status" value="1"/>
</dbReference>
<sequence length="401" mass="45656">MDHIRLLKSDQDHEQALARLMTLMDLDPEDGSKEGDELDVLAVLIEKYEEEKFPIDPPDPIEAIKFRMDQQGLIKKDLVPFIGSAPKVTEVLNGKRNLSINMIRKLSKGLGISADVLIKEPNQQQAIRSEVDWHSFPLAEMRKNGYFPDFKGSLKELKEYAAEQLNSFLSSVSNGFDLEPALLRSSAHLRSNDKEIDSYALWAWQVRVLQKAKGDTLKASYQKGTVDADWMKKLAEMSWSSQGPELAKEYLNAHGIHLIIEPHLPKTYLDGAVCTSCNGNPIVALTLRYDKLDNFWFSLMHELAHLALHVDETETWFLDDLDAHGADEKEQEADALAKECFIPLENWDPKKYIDPVSVKELANKLNISPCIIAGRVRYELDSHKLFGTLFREKVRNHFDLN</sequence>
<dbReference type="InterPro" id="IPR010982">
    <property type="entry name" value="Lambda_DNA-bd_dom_sf"/>
</dbReference>
<protein>
    <submittedName>
        <fullName evidence="3">Plasmid stabilization protein</fullName>
    </submittedName>
</protein>
<dbReference type="PROSITE" id="PS50943">
    <property type="entry name" value="HTH_CROC1"/>
    <property type="match status" value="1"/>
</dbReference>
<accession>A0A432WW73</accession>
<dbReference type="Gene3D" id="1.10.260.40">
    <property type="entry name" value="lambda repressor-like DNA-binding domains"/>
    <property type="match status" value="1"/>
</dbReference>
<name>A0A432WW73_9GAMM</name>
<evidence type="ECO:0000313" key="3">
    <source>
        <dbReference type="EMBL" id="RUO38013.1"/>
    </source>
</evidence>
<evidence type="ECO:0000259" key="2">
    <source>
        <dbReference type="PROSITE" id="PS50943"/>
    </source>
</evidence>
<dbReference type="GO" id="GO:0001046">
    <property type="term" value="F:core promoter sequence-specific DNA binding"/>
    <property type="evidence" value="ECO:0007669"/>
    <property type="project" value="TreeGrafter"/>
</dbReference>
<dbReference type="AlphaFoldDB" id="A0A432WW73"/>
<dbReference type="InterPro" id="IPR010359">
    <property type="entry name" value="IrrE_HExxH"/>
</dbReference>
<dbReference type="InterPro" id="IPR039060">
    <property type="entry name" value="Antitox_HigA"/>
</dbReference>
<dbReference type="OrthoDB" id="9796786at2"/>
<reference evidence="3 4" key="1">
    <citation type="journal article" date="2011" name="Front. Microbiol.">
        <title>Genomic signatures of strain selection and enhancement in Bacillus atrophaeus var. globigii, a historical biowarfare simulant.</title>
        <authorList>
            <person name="Gibbons H.S."/>
            <person name="Broomall S.M."/>
            <person name="McNew L.A."/>
            <person name="Daligault H."/>
            <person name="Chapman C."/>
            <person name="Bruce D."/>
            <person name="Karavis M."/>
            <person name="Krepps M."/>
            <person name="McGregor P.A."/>
            <person name="Hong C."/>
            <person name="Park K.H."/>
            <person name="Akmal A."/>
            <person name="Feldman A."/>
            <person name="Lin J.S."/>
            <person name="Chang W.E."/>
            <person name="Higgs B.W."/>
            <person name="Demirev P."/>
            <person name="Lindquist J."/>
            <person name="Liem A."/>
            <person name="Fochler E."/>
            <person name="Read T.D."/>
            <person name="Tapia R."/>
            <person name="Johnson S."/>
            <person name="Bishop-Lilly K.A."/>
            <person name="Detter C."/>
            <person name="Han C."/>
            <person name="Sozhamannan S."/>
            <person name="Rosenzweig C.N."/>
            <person name="Skowronski E.W."/>
        </authorList>
    </citation>
    <scope>NUCLEOTIDE SEQUENCE [LARGE SCALE GENOMIC DNA]</scope>
    <source>
        <strain evidence="3 4">AIT1</strain>
    </source>
</reference>
<dbReference type="Proteomes" id="UP000286976">
    <property type="component" value="Unassembled WGS sequence"/>
</dbReference>
<dbReference type="InterPro" id="IPR001387">
    <property type="entry name" value="Cro/C1-type_HTH"/>
</dbReference>
<evidence type="ECO:0000256" key="1">
    <source>
        <dbReference type="ARBA" id="ARBA00007227"/>
    </source>
</evidence>
<dbReference type="PANTHER" id="PTHR40455">
    <property type="entry name" value="ANTITOXIN HIGA"/>
    <property type="match status" value="1"/>
</dbReference>
<dbReference type="GO" id="GO:0006355">
    <property type="term" value="P:regulation of DNA-templated transcription"/>
    <property type="evidence" value="ECO:0007669"/>
    <property type="project" value="InterPro"/>
</dbReference>